<organism evidence="1 2">
    <name type="scientific">Sphingomonas populi</name>
    <dbReference type="NCBI Taxonomy" id="2484750"/>
    <lineage>
        <taxon>Bacteria</taxon>
        <taxon>Pseudomonadati</taxon>
        <taxon>Pseudomonadota</taxon>
        <taxon>Alphaproteobacteria</taxon>
        <taxon>Sphingomonadales</taxon>
        <taxon>Sphingomonadaceae</taxon>
        <taxon>Sphingomonas</taxon>
    </lineage>
</organism>
<accession>A0A4Q6XTC0</accession>
<gene>
    <name evidence="1" type="ORF">EWE75_21065</name>
</gene>
<evidence type="ECO:0000313" key="2">
    <source>
        <dbReference type="Proteomes" id="UP000292085"/>
    </source>
</evidence>
<sequence>MKFNRSHFRAIGHRQYDRYRALAEMEDCLREQRNANDSASDREGVENGENGWIAVGQLCILVLTSCHSFTM</sequence>
<dbReference type="EMBL" id="SGIS01000049">
    <property type="protein sequence ID" value="RZF60802.1"/>
    <property type="molecule type" value="Genomic_DNA"/>
</dbReference>
<evidence type="ECO:0000313" key="1">
    <source>
        <dbReference type="EMBL" id="RZF60802.1"/>
    </source>
</evidence>
<dbReference type="Proteomes" id="UP000292085">
    <property type="component" value="Unassembled WGS sequence"/>
</dbReference>
<keyword evidence="2" id="KW-1185">Reference proteome</keyword>
<protein>
    <submittedName>
        <fullName evidence="1">Uncharacterized protein</fullName>
    </submittedName>
</protein>
<reference evidence="1 2" key="1">
    <citation type="submission" date="2019-02" db="EMBL/GenBank/DDBJ databases">
        <authorList>
            <person name="Li Y."/>
        </authorList>
    </citation>
    <scope>NUCLEOTIDE SEQUENCE [LARGE SCALE GENOMIC DNA]</scope>
    <source>
        <strain evidence="1 2">3-7</strain>
    </source>
</reference>
<name>A0A4Q6XTC0_9SPHN</name>
<comment type="caution">
    <text evidence="1">The sequence shown here is derived from an EMBL/GenBank/DDBJ whole genome shotgun (WGS) entry which is preliminary data.</text>
</comment>
<dbReference type="RefSeq" id="WP_130160065.1">
    <property type="nucleotide sequence ID" value="NZ_SGIS01000049.1"/>
</dbReference>
<dbReference type="AlphaFoldDB" id="A0A4Q6XTC0"/>
<proteinExistence type="predicted"/>